<organism evidence="3 4">
    <name type="scientific">Trichophyton verrucosum (strain HKI 0517)</name>
    <dbReference type="NCBI Taxonomy" id="663202"/>
    <lineage>
        <taxon>Eukaryota</taxon>
        <taxon>Fungi</taxon>
        <taxon>Dikarya</taxon>
        <taxon>Ascomycota</taxon>
        <taxon>Pezizomycotina</taxon>
        <taxon>Eurotiomycetes</taxon>
        <taxon>Eurotiomycetidae</taxon>
        <taxon>Onygenales</taxon>
        <taxon>Arthrodermataceae</taxon>
        <taxon>Trichophyton</taxon>
    </lineage>
</organism>
<dbReference type="RefSeq" id="XP_003021833.1">
    <property type="nucleotide sequence ID" value="XM_003021787.1"/>
</dbReference>
<evidence type="ECO:0000256" key="2">
    <source>
        <dbReference type="SAM" id="SignalP"/>
    </source>
</evidence>
<dbReference type="KEGG" id="tve:TRV_04008"/>
<keyword evidence="4" id="KW-1185">Reference proteome</keyword>
<evidence type="ECO:0000313" key="4">
    <source>
        <dbReference type="Proteomes" id="UP000008383"/>
    </source>
</evidence>
<dbReference type="HOGENOM" id="CLU_1644951_0_0_1"/>
<feature type="compositionally biased region" description="Basic and acidic residues" evidence="1">
    <location>
        <begin position="84"/>
        <end position="98"/>
    </location>
</feature>
<keyword evidence="2" id="KW-0732">Signal</keyword>
<comment type="caution">
    <text evidence="3">The sequence shown here is derived from an EMBL/GenBank/DDBJ whole genome shotgun (WGS) entry which is preliminary data.</text>
</comment>
<gene>
    <name evidence="3" type="ORF">TRV_04008</name>
</gene>
<dbReference type="Proteomes" id="UP000008383">
    <property type="component" value="Unassembled WGS sequence"/>
</dbReference>
<feature type="region of interest" description="Disordered" evidence="1">
    <location>
        <begin position="84"/>
        <end position="161"/>
    </location>
</feature>
<evidence type="ECO:0000256" key="1">
    <source>
        <dbReference type="SAM" id="MobiDB-lite"/>
    </source>
</evidence>
<evidence type="ECO:0000313" key="3">
    <source>
        <dbReference type="EMBL" id="EFE41215.1"/>
    </source>
</evidence>
<name>D4DA64_TRIVH</name>
<accession>D4DA64</accession>
<feature type="compositionally biased region" description="Basic and acidic residues" evidence="1">
    <location>
        <begin position="126"/>
        <end position="140"/>
    </location>
</feature>
<protein>
    <submittedName>
        <fullName evidence="3">Uncharacterized protein</fullName>
    </submittedName>
</protein>
<feature type="signal peptide" evidence="2">
    <location>
        <begin position="1"/>
        <end position="20"/>
    </location>
</feature>
<dbReference type="EMBL" id="ACYE01000205">
    <property type="protein sequence ID" value="EFE41215.1"/>
    <property type="molecule type" value="Genomic_DNA"/>
</dbReference>
<dbReference type="AlphaFoldDB" id="D4DA64"/>
<reference evidence="4" key="1">
    <citation type="journal article" date="2011" name="Genome Biol.">
        <title>Comparative and functional genomics provide insights into the pathogenicity of dermatophytic fungi.</title>
        <authorList>
            <person name="Burmester A."/>
            <person name="Shelest E."/>
            <person name="Gloeckner G."/>
            <person name="Heddergott C."/>
            <person name="Schindler S."/>
            <person name="Staib P."/>
            <person name="Heidel A."/>
            <person name="Felder M."/>
            <person name="Petzold A."/>
            <person name="Szafranski K."/>
            <person name="Feuermann M."/>
            <person name="Pedruzzi I."/>
            <person name="Priebe S."/>
            <person name="Groth M."/>
            <person name="Winkler R."/>
            <person name="Li W."/>
            <person name="Kniemeyer O."/>
            <person name="Schroeckh V."/>
            <person name="Hertweck C."/>
            <person name="Hube B."/>
            <person name="White T.C."/>
            <person name="Platzer M."/>
            <person name="Guthke R."/>
            <person name="Heitman J."/>
            <person name="Woestemeyer J."/>
            <person name="Zipfel P.F."/>
            <person name="Monod M."/>
            <person name="Brakhage A.A."/>
        </authorList>
    </citation>
    <scope>NUCLEOTIDE SEQUENCE [LARGE SCALE GENOMIC DNA]</scope>
    <source>
        <strain evidence="4">HKI 0517</strain>
    </source>
</reference>
<dbReference type="GeneID" id="9578713"/>
<feature type="chain" id="PRO_5003055711" evidence="2">
    <location>
        <begin position="21"/>
        <end position="161"/>
    </location>
</feature>
<proteinExistence type="predicted"/>
<sequence>MVVFLVVEFRVVVLVLRLLAVVVEFDSGMDAALGGLFSFGPEDMLTTRLMTLEVKLQAEAATGRGKKLAVENSEPIRQGLSCVRREEEDNDERRKTKSGECQMLKKRKKRERERKTRKKKTRKFKYKEEEAKKSPKEAKQKKGQKKKRKRKKKRKMVGNVT</sequence>
<feature type="compositionally biased region" description="Basic residues" evidence="1">
    <location>
        <begin position="104"/>
        <end position="125"/>
    </location>
</feature>
<feature type="compositionally biased region" description="Basic residues" evidence="1">
    <location>
        <begin position="141"/>
        <end position="161"/>
    </location>
</feature>